<proteinExistence type="predicted"/>
<dbReference type="Proteomes" id="UP000315648">
    <property type="component" value="Unassembled WGS sequence"/>
</dbReference>
<evidence type="ECO:0000313" key="1">
    <source>
        <dbReference type="EMBL" id="TSJ76818.1"/>
    </source>
</evidence>
<sequence>MTIKKALSIGTLALIVAAVCFFRFGSKSNVTHYGAWFPTKNILLDTVTVKVGDDTRHISHIGSGADVLVASITSENIETAPTLYLPIFQFGEAKGTAQISLSLNGHFEGTMEVSVENQYQMFGLIPSLLIRSDIRSEINQAIVKTTDRRIKEFSKVERVRQTLKKERPE</sequence>
<comment type="caution">
    <text evidence="1">The sequence shown here is derived from an EMBL/GenBank/DDBJ whole genome shotgun (WGS) entry which is preliminary data.</text>
</comment>
<dbReference type="AlphaFoldDB" id="A0A556QJL1"/>
<accession>A0A556QJL1</accession>
<gene>
    <name evidence="1" type="ORF">FPL22_11905</name>
</gene>
<name>A0A556QJL1_9BACT</name>
<reference evidence="1 2" key="1">
    <citation type="submission" date="2019-07" db="EMBL/GenBank/DDBJ databases">
        <title>Description of 53C-WASEF.</title>
        <authorList>
            <person name="Pitt A."/>
            <person name="Hahn M.W."/>
        </authorList>
    </citation>
    <scope>NUCLEOTIDE SEQUENCE [LARGE SCALE GENOMIC DNA]</scope>
    <source>
        <strain evidence="1 2">53C-WASEF</strain>
    </source>
</reference>
<evidence type="ECO:0000313" key="2">
    <source>
        <dbReference type="Proteomes" id="UP000315648"/>
    </source>
</evidence>
<dbReference type="EMBL" id="VMBG01000002">
    <property type="protein sequence ID" value="TSJ76818.1"/>
    <property type="molecule type" value="Genomic_DNA"/>
</dbReference>
<organism evidence="1 2">
    <name type="scientific">Rariglobus hedericola</name>
    <dbReference type="NCBI Taxonomy" id="2597822"/>
    <lineage>
        <taxon>Bacteria</taxon>
        <taxon>Pseudomonadati</taxon>
        <taxon>Verrucomicrobiota</taxon>
        <taxon>Opitutia</taxon>
        <taxon>Opitutales</taxon>
        <taxon>Opitutaceae</taxon>
        <taxon>Rariglobus</taxon>
    </lineage>
</organism>
<keyword evidence="2" id="KW-1185">Reference proteome</keyword>
<protein>
    <submittedName>
        <fullName evidence="1">Uncharacterized protein</fullName>
    </submittedName>
</protein>
<dbReference type="RefSeq" id="WP_144230616.1">
    <property type="nucleotide sequence ID" value="NZ_CBCRVV010000009.1"/>
</dbReference>